<comment type="caution">
    <text evidence="1">The sequence shown here is derived from an EMBL/GenBank/DDBJ whole genome shotgun (WGS) entry which is preliminary data.</text>
</comment>
<reference evidence="1" key="1">
    <citation type="submission" date="2021-06" db="EMBL/GenBank/DDBJ databases">
        <authorList>
            <person name="Kallberg Y."/>
            <person name="Tangrot J."/>
            <person name="Rosling A."/>
        </authorList>
    </citation>
    <scope>NUCLEOTIDE SEQUENCE</scope>
    <source>
        <strain evidence="1">MA461A</strain>
    </source>
</reference>
<proteinExistence type="predicted"/>
<organism evidence="1 2">
    <name type="scientific">Racocetra persica</name>
    <dbReference type="NCBI Taxonomy" id="160502"/>
    <lineage>
        <taxon>Eukaryota</taxon>
        <taxon>Fungi</taxon>
        <taxon>Fungi incertae sedis</taxon>
        <taxon>Mucoromycota</taxon>
        <taxon>Glomeromycotina</taxon>
        <taxon>Glomeromycetes</taxon>
        <taxon>Diversisporales</taxon>
        <taxon>Gigasporaceae</taxon>
        <taxon>Racocetra</taxon>
    </lineage>
</organism>
<name>A0ACA9KBT0_9GLOM</name>
<protein>
    <submittedName>
        <fullName evidence="1">608_t:CDS:1</fullName>
    </submittedName>
</protein>
<sequence length="177" mass="20567">MIINDENYEAMQVEDTESSFEQNLNSTNQSGDIECIPSLPSEKEAVSVLQTDARNNLEISESQLNNEYDQSNIENERTSINNEKGQNSIIHQKNNNEINEAKIASLLVPIVYIDNNNYLTACWRLHHFLWVTNATPSEMIEVKLNTKYFFETTEKEYNLLIKELLKNSEIFKFRNPK</sequence>
<feature type="non-terminal residue" evidence="1">
    <location>
        <position position="177"/>
    </location>
</feature>
<dbReference type="Proteomes" id="UP000789920">
    <property type="component" value="Unassembled WGS sequence"/>
</dbReference>
<evidence type="ECO:0000313" key="1">
    <source>
        <dbReference type="EMBL" id="CAG8464497.1"/>
    </source>
</evidence>
<gene>
    <name evidence="1" type="ORF">RPERSI_LOCUS300</name>
</gene>
<accession>A0ACA9KBT0</accession>
<keyword evidence="2" id="KW-1185">Reference proteome</keyword>
<evidence type="ECO:0000313" key="2">
    <source>
        <dbReference type="Proteomes" id="UP000789920"/>
    </source>
</evidence>
<dbReference type="EMBL" id="CAJVQC010000218">
    <property type="protein sequence ID" value="CAG8464497.1"/>
    <property type="molecule type" value="Genomic_DNA"/>
</dbReference>